<evidence type="ECO:0000259" key="1">
    <source>
        <dbReference type="Pfam" id="PF09350"/>
    </source>
</evidence>
<dbReference type="Pfam" id="PF09350">
    <property type="entry name" value="DJC28_CD"/>
    <property type="match status" value="1"/>
</dbReference>
<feature type="domain" description="DnaJ homologue subfamily C member 28 conserved" evidence="1">
    <location>
        <begin position="7"/>
        <end position="74"/>
    </location>
</feature>
<dbReference type="AlphaFoldDB" id="A0A6G1X955"/>
<comment type="caution">
    <text evidence="2">The sequence shown here is derived from an EMBL/GenBank/DDBJ whole genome shotgun (WGS) entry which is preliminary data.</text>
</comment>
<dbReference type="InterPro" id="IPR018961">
    <property type="entry name" value="DnaJ_homolog_subfam-C_membr-28"/>
</dbReference>
<dbReference type="EMBL" id="WJNH01000009">
    <property type="protein sequence ID" value="MRG87435.1"/>
    <property type="molecule type" value="Genomic_DNA"/>
</dbReference>
<dbReference type="RefSeq" id="WP_153729324.1">
    <property type="nucleotide sequence ID" value="NZ_WJNH01000009.1"/>
</dbReference>
<dbReference type="PANTHER" id="PTHR39158:SF1">
    <property type="entry name" value="DNAJ HOMOLOG SUBFAMILY C MEMBER 28"/>
    <property type="match status" value="1"/>
</dbReference>
<organism evidence="2 3">
    <name type="scientific">Salinibacillus xinjiangensis</name>
    <dbReference type="NCBI Taxonomy" id="1229268"/>
    <lineage>
        <taxon>Bacteria</taxon>
        <taxon>Bacillati</taxon>
        <taxon>Bacillota</taxon>
        <taxon>Bacilli</taxon>
        <taxon>Bacillales</taxon>
        <taxon>Bacillaceae</taxon>
        <taxon>Salinibacillus</taxon>
    </lineage>
</organism>
<proteinExistence type="predicted"/>
<keyword evidence="3" id="KW-1185">Reference proteome</keyword>
<gene>
    <name evidence="2" type="ORF">GH754_14150</name>
</gene>
<accession>A0A6G1X955</accession>
<name>A0A6G1X955_9BACI</name>
<dbReference type="PANTHER" id="PTHR39158">
    <property type="entry name" value="OS08G0560600 PROTEIN"/>
    <property type="match status" value="1"/>
</dbReference>
<evidence type="ECO:0000313" key="2">
    <source>
        <dbReference type="EMBL" id="MRG87435.1"/>
    </source>
</evidence>
<protein>
    <submittedName>
        <fullName evidence="2">DUF1992 domain-containing protein</fullName>
    </submittedName>
</protein>
<evidence type="ECO:0000313" key="3">
    <source>
        <dbReference type="Proteomes" id="UP000480185"/>
    </source>
</evidence>
<dbReference type="Proteomes" id="UP000480185">
    <property type="component" value="Unassembled WGS sequence"/>
</dbReference>
<reference evidence="2 3" key="1">
    <citation type="submission" date="2019-11" db="EMBL/GenBank/DDBJ databases">
        <authorList>
            <person name="Li J."/>
        </authorList>
    </citation>
    <scope>NUCLEOTIDE SEQUENCE [LARGE SCALE GENOMIC DNA]</scope>
    <source>
        <strain evidence="2 3">J4</strain>
    </source>
</reference>
<dbReference type="OrthoDB" id="9798476at2"/>
<dbReference type="InterPro" id="IPR052573">
    <property type="entry name" value="DnaJ_C_subfamily_28"/>
</dbReference>
<sequence length="124" mass="14300">MDLGYILAEERIKEAINKGDMENLPGKGKPLELEDLSMIPEDLRSGYIMMKNAGMLPEEMQLKKEMVTLEDLIRSCEDEATKRDYKQKLSQKKIRFHSLMEKRRMSSSGAFGRYGGKINRRLGL</sequence>